<accession>A0AB39KPP3</accession>
<dbReference type="InterPro" id="IPR011006">
    <property type="entry name" value="CheY-like_superfamily"/>
</dbReference>
<evidence type="ECO:0000259" key="3">
    <source>
        <dbReference type="PROSITE" id="PS50110"/>
    </source>
</evidence>
<dbReference type="EMBL" id="CP158375">
    <property type="protein sequence ID" value="XDO95654.1"/>
    <property type="molecule type" value="Genomic_DNA"/>
</dbReference>
<dbReference type="RefSeq" id="WP_369058500.1">
    <property type="nucleotide sequence ID" value="NZ_CP158375.1"/>
</dbReference>
<protein>
    <submittedName>
        <fullName evidence="4">Response regulator</fullName>
    </submittedName>
</protein>
<dbReference type="InterPro" id="IPR050595">
    <property type="entry name" value="Bact_response_regulator"/>
</dbReference>
<dbReference type="GO" id="GO:0000160">
    <property type="term" value="P:phosphorelay signal transduction system"/>
    <property type="evidence" value="ECO:0007669"/>
    <property type="project" value="InterPro"/>
</dbReference>
<organism evidence="4">
    <name type="scientific">Caulobacter sp. 73W</name>
    <dbReference type="NCBI Taxonomy" id="3161137"/>
    <lineage>
        <taxon>Bacteria</taxon>
        <taxon>Pseudomonadati</taxon>
        <taxon>Pseudomonadota</taxon>
        <taxon>Alphaproteobacteria</taxon>
        <taxon>Caulobacterales</taxon>
        <taxon>Caulobacteraceae</taxon>
        <taxon>Caulobacter</taxon>
    </lineage>
</organism>
<gene>
    <name evidence="4" type="ORF">ABOZ73_12680</name>
</gene>
<reference evidence="4" key="1">
    <citation type="submission" date="2024-06" db="EMBL/GenBank/DDBJ databases">
        <title>Caulobacter inopinatus, sp. nov.</title>
        <authorList>
            <person name="Donachie S.P."/>
        </authorList>
    </citation>
    <scope>NUCLEOTIDE SEQUENCE</scope>
    <source>
        <strain evidence="4">73W</strain>
    </source>
</reference>
<dbReference type="PROSITE" id="PS50110">
    <property type="entry name" value="RESPONSE_REGULATORY"/>
    <property type="match status" value="1"/>
</dbReference>
<feature type="domain" description="Response regulatory" evidence="3">
    <location>
        <begin position="19"/>
        <end position="138"/>
    </location>
</feature>
<feature type="modified residue" description="4-aspartylphosphate" evidence="2">
    <location>
        <position position="69"/>
    </location>
</feature>
<dbReference type="AlphaFoldDB" id="A0AB39KPP3"/>
<dbReference type="PANTHER" id="PTHR44591:SF3">
    <property type="entry name" value="RESPONSE REGULATORY DOMAIN-CONTAINING PROTEIN"/>
    <property type="match status" value="1"/>
</dbReference>
<sequence>MSLASALQSATRIQLDQASVLVLDDNGQSLDILCQVVYGFGVRNVHRAETVEQAKEHVASQTLDLILSDVQMPEPDGYDFVHWLRREAKEPNRFAPAILITGHTRQSQVLKARDSGATFTVAKPLTPKVLLERIIWIAREDRMFIECDSYMGPDRRFKFEGPPAGTEGRRHDDLPPEVSSVMGENLSQDEINGFMKPAKVSI</sequence>
<evidence type="ECO:0000313" key="4">
    <source>
        <dbReference type="EMBL" id="XDO95654.1"/>
    </source>
</evidence>
<evidence type="ECO:0000256" key="2">
    <source>
        <dbReference type="PROSITE-ProRule" id="PRU00169"/>
    </source>
</evidence>
<keyword evidence="1 2" id="KW-0597">Phosphoprotein</keyword>
<dbReference type="PANTHER" id="PTHR44591">
    <property type="entry name" value="STRESS RESPONSE REGULATOR PROTEIN 1"/>
    <property type="match status" value="1"/>
</dbReference>
<dbReference type="Pfam" id="PF00072">
    <property type="entry name" value="Response_reg"/>
    <property type="match status" value="1"/>
</dbReference>
<dbReference type="SUPFAM" id="SSF52172">
    <property type="entry name" value="CheY-like"/>
    <property type="match status" value="1"/>
</dbReference>
<dbReference type="InterPro" id="IPR001789">
    <property type="entry name" value="Sig_transdc_resp-reg_receiver"/>
</dbReference>
<name>A0AB39KPP3_9CAUL</name>
<dbReference type="Gene3D" id="3.40.50.2300">
    <property type="match status" value="1"/>
</dbReference>
<evidence type="ECO:0000256" key="1">
    <source>
        <dbReference type="ARBA" id="ARBA00022553"/>
    </source>
</evidence>
<dbReference type="SMART" id="SM00448">
    <property type="entry name" value="REC"/>
    <property type="match status" value="1"/>
</dbReference>
<proteinExistence type="predicted"/>